<proteinExistence type="predicted"/>
<dbReference type="Proteomes" id="UP001074446">
    <property type="component" value="Unassembled WGS sequence"/>
</dbReference>
<dbReference type="RefSeq" id="WP_048081966.1">
    <property type="nucleotide sequence ID" value="NZ_JAPVER010000020.1"/>
</dbReference>
<reference evidence="1" key="1">
    <citation type="submission" date="2022-12" db="EMBL/GenBank/DDBJ databases">
        <title>Reclassification of two methanogenic archaea species isolated from the Kolyma lowland permafrost.</title>
        <authorList>
            <person name="Trubitsyn V.E."/>
            <person name="Rivkina E.M."/>
            <person name="Shcherbakova V.A."/>
        </authorList>
    </citation>
    <scope>NUCLEOTIDE SEQUENCE</scope>
    <source>
        <strain evidence="1">M2</strain>
        <strain evidence="2">MK4</strain>
    </source>
</reference>
<keyword evidence="3" id="KW-1185">Reference proteome</keyword>
<protein>
    <submittedName>
        <fullName evidence="1">Uncharacterized protein</fullName>
    </submittedName>
</protein>
<dbReference type="EMBL" id="JAPVER010000020">
    <property type="protein sequence ID" value="MCZ3365810.1"/>
    <property type="molecule type" value="Genomic_DNA"/>
</dbReference>
<evidence type="ECO:0000313" key="3">
    <source>
        <dbReference type="Proteomes" id="UP001068021"/>
    </source>
</evidence>
<sequence>MIRKNLLIACGLISVTLVLAIAAFIIFSTITDTSIDASNSITGNNNSDSDEYLSFDNSTPEATAISIARLCCGVGGFYTCHTFNTSLTIDGKYWIVKMDDSMIVTVNAKTLMSKQNGDLNQPANTWRSLNELKAQYIADIHSECLSENARVGKPSKVTIDGKKIWKVPVYYYNDVDHKITEYVYVDLVTGKSKNTWNDFNELTWTKEWLTLKEMDDRSGLWPSPFKDALRNLYPE</sequence>
<comment type="caution">
    <text evidence="1">The sequence shown here is derived from an EMBL/GenBank/DDBJ whole genome shotgun (WGS) entry which is preliminary data.</text>
</comment>
<dbReference type="Proteomes" id="UP001068021">
    <property type="component" value="Unassembled WGS sequence"/>
</dbReference>
<dbReference type="AlphaFoldDB" id="A0A9E5A0K5"/>
<organism evidence="1 3">
    <name type="scientific">Methanobacterium veterum</name>
    <dbReference type="NCBI Taxonomy" id="408577"/>
    <lineage>
        <taxon>Archaea</taxon>
        <taxon>Methanobacteriati</taxon>
        <taxon>Methanobacteriota</taxon>
        <taxon>Methanomada group</taxon>
        <taxon>Methanobacteria</taxon>
        <taxon>Methanobacteriales</taxon>
        <taxon>Methanobacteriaceae</taxon>
        <taxon>Methanobacterium</taxon>
    </lineage>
</organism>
<evidence type="ECO:0000313" key="1">
    <source>
        <dbReference type="EMBL" id="MCZ3365810.1"/>
    </source>
</evidence>
<accession>A0A9E5A0K5</accession>
<dbReference type="EMBL" id="JAPVES010000024">
    <property type="protein sequence ID" value="MCZ3371275.1"/>
    <property type="molecule type" value="Genomic_DNA"/>
</dbReference>
<evidence type="ECO:0000313" key="2">
    <source>
        <dbReference type="EMBL" id="MCZ3371275.1"/>
    </source>
</evidence>
<gene>
    <name evidence="2" type="ORF">O3H35_01345</name>
    <name evidence="1" type="ORF">O3H54_07925</name>
</gene>
<name>A0A9E5A0K5_9EURY</name>